<reference evidence="3 4" key="1">
    <citation type="journal article" date="2023" name="G3 (Bethesda)">
        <title>A chromosome-length genome assembly and annotation of blackberry (Rubus argutus, cv. 'Hillquist').</title>
        <authorList>
            <person name="Bruna T."/>
            <person name="Aryal R."/>
            <person name="Dudchenko O."/>
            <person name="Sargent D.J."/>
            <person name="Mead D."/>
            <person name="Buti M."/>
            <person name="Cavallini A."/>
            <person name="Hytonen T."/>
            <person name="Andres J."/>
            <person name="Pham M."/>
            <person name="Weisz D."/>
            <person name="Mascagni F."/>
            <person name="Usai G."/>
            <person name="Natali L."/>
            <person name="Bassil N."/>
            <person name="Fernandez G.E."/>
            <person name="Lomsadze A."/>
            <person name="Armour M."/>
            <person name="Olukolu B."/>
            <person name="Poorten T."/>
            <person name="Britton C."/>
            <person name="Davik J."/>
            <person name="Ashrafi H."/>
            <person name="Aiden E.L."/>
            <person name="Borodovsky M."/>
            <person name="Worthington M."/>
        </authorList>
    </citation>
    <scope>NUCLEOTIDE SEQUENCE [LARGE SCALE GENOMIC DNA]</scope>
    <source>
        <strain evidence="3">PI 553951</strain>
    </source>
</reference>
<dbReference type="InterPro" id="IPR025836">
    <property type="entry name" value="Zn_knuckle_CX2CX4HX4C"/>
</dbReference>
<protein>
    <recommendedName>
        <fullName evidence="2">Zinc knuckle CX2CX4HX4C domain-containing protein</fullName>
    </recommendedName>
</protein>
<dbReference type="AlphaFoldDB" id="A0AAW1YRS7"/>
<evidence type="ECO:0000313" key="3">
    <source>
        <dbReference type="EMBL" id="KAK9951420.1"/>
    </source>
</evidence>
<dbReference type="PANTHER" id="PTHR31286">
    <property type="entry name" value="GLYCINE-RICH CELL WALL STRUCTURAL PROTEIN 1.8-LIKE"/>
    <property type="match status" value="1"/>
</dbReference>
<proteinExistence type="predicted"/>
<dbReference type="PANTHER" id="PTHR31286:SF178">
    <property type="entry name" value="DUF4283 DOMAIN-CONTAINING PROTEIN"/>
    <property type="match status" value="1"/>
</dbReference>
<sequence>MTQLTPYNHIPPSSEELVSTNNLVIQMKNKLAIGGIKRIKLIVTLFADKAPHKPTAMDTLKRTWAQYGTVNITDRDERDPDDKILIATAQDEEVAKSILDNSPWSVIGFNVHVQEWPAIKAIEDIPTHHISFWIQIRGVPLYLFMEENARDMVSQFGVFISMDDPLEGEDGTYSFLRVRVLFDGTKPLPSGFKLPREDGSVSWVEFKYEKLANFCYKCGRLGHNHTLKFPCTRPIESQDDEEAYGDWMSIPTFRQPVRQPHHQEFEASRTSRRRRAGQLMSPFGSGIVGQNFNNHGQSSANGDTCPIVESQSQSRFGHNNSVGFESQKITNTCSLPHQCPSNDVHLARQNPVPPSDTAQDEDFHDNDDLVIYGADYNGSIYSQGDGGWPSTAARHP</sequence>
<dbReference type="EMBL" id="JBEDUW010000001">
    <property type="protein sequence ID" value="KAK9951420.1"/>
    <property type="molecule type" value="Genomic_DNA"/>
</dbReference>
<dbReference type="Proteomes" id="UP001457282">
    <property type="component" value="Unassembled WGS sequence"/>
</dbReference>
<accession>A0AAW1YRS7</accession>
<dbReference type="Pfam" id="PF14392">
    <property type="entry name" value="zf-CCHC_4"/>
    <property type="match status" value="1"/>
</dbReference>
<dbReference type="InterPro" id="IPR040256">
    <property type="entry name" value="At4g02000-like"/>
</dbReference>
<evidence type="ECO:0000313" key="4">
    <source>
        <dbReference type="Proteomes" id="UP001457282"/>
    </source>
</evidence>
<comment type="caution">
    <text evidence="3">The sequence shown here is derived from an EMBL/GenBank/DDBJ whole genome shotgun (WGS) entry which is preliminary data.</text>
</comment>
<evidence type="ECO:0000256" key="1">
    <source>
        <dbReference type="SAM" id="MobiDB-lite"/>
    </source>
</evidence>
<evidence type="ECO:0000259" key="2">
    <source>
        <dbReference type="Pfam" id="PF14392"/>
    </source>
</evidence>
<feature type="region of interest" description="Disordered" evidence="1">
    <location>
        <begin position="342"/>
        <end position="367"/>
    </location>
</feature>
<organism evidence="3 4">
    <name type="scientific">Rubus argutus</name>
    <name type="common">Southern blackberry</name>
    <dbReference type="NCBI Taxonomy" id="59490"/>
    <lineage>
        <taxon>Eukaryota</taxon>
        <taxon>Viridiplantae</taxon>
        <taxon>Streptophyta</taxon>
        <taxon>Embryophyta</taxon>
        <taxon>Tracheophyta</taxon>
        <taxon>Spermatophyta</taxon>
        <taxon>Magnoliopsida</taxon>
        <taxon>eudicotyledons</taxon>
        <taxon>Gunneridae</taxon>
        <taxon>Pentapetalae</taxon>
        <taxon>rosids</taxon>
        <taxon>fabids</taxon>
        <taxon>Rosales</taxon>
        <taxon>Rosaceae</taxon>
        <taxon>Rosoideae</taxon>
        <taxon>Rosoideae incertae sedis</taxon>
        <taxon>Rubus</taxon>
    </lineage>
</organism>
<gene>
    <name evidence="3" type="ORF">M0R45_006862</name>
</gene>
<keyword evidence="4" id="KW-1185">Reference proteome</keyword>
<feature type="domain" description="Zinc knuckle CX2CX4HX4C" evidence="2">
    <location>
        <begin position="182"/>
        <end position="225"/>
    </location>
</feature>
<name>A0AAW1YRS7_RUBAR</name>